<evidence type="ECO:0000256" key="4">
    <source>
        <dbReference type="ARBA" id="ARBA00022692"/>
    </source>
</evidence>
<evidence type="ECO:0000256" key="9">
    <source>
        <dbReference type="ARBA" id="ARBA00023136"/>
    </source>
</evidence>
<feature type="transmembrane region" description="Helical" evidence="13">
    <location>
        <begin position="28"/>
        <end position="48"/>
    </location>
</feature>
<comment type="domain">
    <text evidence="11">The histidine box domains are involved in binding the catalytic metal ions.</text>
</comment>
<comment type="subcellular location">
    <subcellularLocation>
        <location evidence="1">Membrane</location>
        <topology evidence="1">Multi-pass membrane protein</topology>
    </subcellularLocation>
</comment>
<evidence type="ECO:0000256" key="10">
    <source>
        <dbReference type="ARBA" id="ARBA00023160"/>
    </source>
</evidence>
<proteinExistence type="inferred from homology"/>
<evidence type="ECO:0000256" key="8">
    <source>
        <dbReference type="ARBA" id="ARBA00023098"/>
    </source>
</evidence>
<feature type="transmembrane region" description="Helical" evidence="13">
    <location>
        <begin position="5"/>
        <end position="22"/>
    </location>
</feature>
<dbReference type="GO" id="GO:0005506">
    <property type="term" value="F:iron ion binding"/>
    <property type="evidence" value="ECO:0007669"/>
    <property type="project" value="TreeGrafter"/>
</dbReference>
<dbReference type="AlphaFoldDB" id="Q171V7"/>
<gene>
    <name evidence="14" type="ORF">AaeL_AAEL007516</name>
</gene>
<dbReference type="OMA" id="FVESREC"/>
<evidence type="ECO:0000256" key="12">
    <source>
        <dbReference type="SAM" id="MobiDB-lite"/>
    </source>
</evidence>
<accession>Q171V7</accession>
<evidence type="ECO:0000313" key="15">
    <source>
        <dbReference type="Proteomes" id="UP000682892"/>
    </source>
</evidence>
<dbReference type="VEuPathDB" id="VectorBase:AAEL018141"/>
<dbReference type="GO" id="GO:0006636">
    <property type="term" value="P:unsaturated fatty acid biosynthetic process"/>
    <property type="evidence" value="ECO:0007669"/>
    <property type="project" value="TreeGrafter"/>
</dbReference>
<keyword evidence="6 13" id="KW-1133">Transmembrane helix</keyword>
<reference evidence="14" key="1">
    <citation type="submission" date="2005-10" db="EMBL/GenBank/DDBJ databases">
        <authorList>
            <person name="Loftus B.J."/>
            <person name="Nene V.M."/>
            <person name="Hannick L.I."/>
            <person name="Bidwell S."/>
            <person name="Haas B."/>
            <person name="Amedeo P."/>
            <person name="Orvis J."/>
            <person name="Wortman J.R."/>
            <person name="White O.R."/>
            <person name="Salzberg S."/>
            <person name="Shumway M."/>
            <person name="Koo H."/>
            <person name="Zhao Y."/>
            <person name="Holmes M."/>
            <person name="Miller J."/>
            <person name="Schatz M."/>
            <person name="Pop M."/>
            <person name="Pai G."/>
            <person name="Utterback T."/>
            <person name="Rogers Y.-H."/>
            <person name="Kravitz S."/>
            <person name="Fraser C.M."/>
        </authorList>
    </citation>
    <scope>NUCLEOTIDE SEQUENCE</scope>
    <source>
        <strain evidence="14">Liverpool</strain>
    </source>
</reference>
<dbReference type="CDD" id="cd03505">
    <property type="entry name" value="Delta9-FADS-like"/>
    <property type="match status" value="1"/>
</dbReference>
<evidence type="ECO:0000256" key="2">
    <source>
        <dbReference type="ARBA" id="ARBA00009295"/>
    </source>
</evidence>
<evidence type="ECO:0000256" key="3">
    <source>
        <dbReference type="ARBA" id="ARBA00022516"/>
    </source>
</evidence>
<organism evidence="14 15">
    <name type="scientific">Aedes aegypti</name>
    <name type="common">Yellowfever mosquito</name>
    <name type="synonym">Culex aegypti</name>
    <dbReference type="NCBI Taxonomy" id="7159"/>
    <lineage>
        <taxon>Eukaryota</taxon>
        <taxon>Metazoa</taxon>
        <taxon>Ecdysozoa</taxon>
        <taxon>Arthropoda</taxon>
        <taxon>Hexapoda</taxon>
        <taxon>Insecta</taxon>
        <taxon>Pterygota</taxon>
        <taxon>Neoptera</taxon>
        <taxon>Endopterygota</taxon>
        <taxon>Diptera</taxon>
        <taxon>Nematocera</taxon>
        <taxon>Culicoidea</taxon>
        <taxon>Culicidae</taxon>
        <taxon>Culicinae</taxon>
        <taxon>Aedini</taxon>
        <taxon>Aedes</taxon>
        <taxon>Stegomyia</taxon>
    </lineage>
</organism>
<feature type="non-terminal residue" evidence="14">
    <location>
        <position position="166"/>
    </location>
</feature>
<name>Q171V7_AEDAE</name>
<dbReference type="PRINTS" id="PR00075">
    <property type="entry name" value="FACDDSATRASE"/>
</dbReference>
<keyword evidence="7 11" id="KW-0560">Oxidoreductase</keyword>
<dbReference type="PhylomeDB" id="Q171V7"/>
<feature type="region of interest" description="Disordered" evidence="12">
    <location>
        <begin position="138"/>
        <end position="166"/>
    </location>
</feature>
<dbReference type="InterPro" id="IPR015876">
    <property type="entry name" value="Acyl-CoA_DS"/>
</dbReference>
<dbReference type="GO" id="GO:0005789">
    <property type="term" value="C:endoplasmic reticulum membrane"/>
    <property type="evidence" value="ECO:0007669"/>
    <property type="project" value="TreeGrafter"/>
</dbReference>
<dbReference type="Proteomes" id="UP000682892">
    <property type="component" value="Chromosome 1"/>
</dbReference>
<keyword evidence="4 11" id="KW-0812">Transmembrane</keyword>
<keyword evidence="5" id="KW-0276">Fatty acid metabolism</keyword>
<evidence type="ECO:0000256" key="13">
    <source>
        <dbReference type="SAM" id="Phobius"/>
    </source>
</evidence>
<dbReference type="GO" id="GO:0004768">
    <property type="term" value="F:stearoyl-CoA 9-desaturase activity"/>
    <property type="evidence" value="ECO:0007669"/>
    <property type="project" value="TreeGrafter"/>
</dbReference>
<evidence type="ECO:0000256" key="6">
    <source>
        <dbReference type="ARBA" id="ARBA00022989"/>
    </source>
</evidence>
<keyword evidence="10 11" id="KW-0275">Fatty acid biosynthesis</keyword>
<protein>
    <submittedName>
        <fullName evidence="14">AAEL007516-PA</fullName>
    </submittedName>
</protein>
<dbReference type="PANTHER" id="PTHR11351">
    <property type="entry name" value="ACYL-COA DESATURASE"/>
    <property type="match status" value="1"/>
</dbReference>
<evidence type="ECO:0000256" key="11">
    <source>
        <dbReference type="RuleBase" id="RU000581"/>
    </source>
</evidence>
<reference evidence="14" key="3">
    <citation type="submission" date="2012-09" db="EMBL/GenBank/DDBJ databases">
        <authorList>
            <consortium name="VectorBase"/>
        </authorList>
    </citation>
    <scope>NUCLEOTIDE SEQUENCE</scope>
    <source>
        <strain evidence="14">Liverpool</strain>
    </source>
</reference>
<dbReference type="PANTHER" id="PTHR11351:SF92">
    <property type="entry name" value="ACYL-COA DESATURASE 2-LIKE PROTEIN"/>
    <property type="match status" value="1"/>
</dbReference>
<dbReference type="STRING" id="7159.Q171V7"/>
<keyword evidence="8" id="KW-0443">Lipid metabolism</keyword>
<evidence type="ECO:0000256" key="1">
    <source>
        <dbReference type="ARBA" id="ARBA00004141"/>
    </source>
</evidence>
<feature type="non-terminal residue" evidence="14">
    <location>
        <position position="1"/>
    </location>
</feature>
<keyword evidence="3 11" id="KW-0444">Lipid biosynthesis</keyword>
<sequence>HYKVLYTFFTILGPTAVPILLWGENPLYALFVAYFFRTVLSLNGTWSVNSAAHMFGTRPYDKTIWPVENMFVSFVAMGEGWHNYHHAFPWDYRASEYGTPLNLTGTLIDILAKWGAIWDRKTATNNMVKNRVLRTGDKSHHTYGTEEDELKKSEMDDEILQREADE</sequence>
<keyword evidence="9 13" id="KW-0472">Membrane</keyword>
<evidence type="ECO:0000256" key="5">
    <source>
        <dbReference type="ARBA" id="ARBA00022832"/>
    </source>
</evidence>
<comment type="cofactor">
    <cofactor evidence="11">
        <name>Fe(2+)</name>
        <dbReference type="ChEBI" id="CHEBI:29033"/>
    </cofactor>
</comment>
<dbReference type="EMBL" id="CH477445">
    <property type="protein sequence ID" value="EAT40779.1"/>
    <property type="molecule type" value="Genomic_DNA"/>
</dbReference>
<evidence type="ECO:0000256" key="7">
    <source>
        <dbReference type="ARBA" id="ARBA00023002"/>
    </source>
</evidence>
<evidence type="ECO:0000313" key="14">
    <source>
        <dbReference type="EMBL" id="EAT40779.1"/>
    </source>
</evidence>
<reference evidence="14" key="2">
    <citation type="journal article" date="2007" name="Science">
        <title>Genome sequence of Aedes aegypti, a major arbovirus vector.</title>
        <authorList>
            <person name="Nene V."/>
            <person name="Wortman J.R."/>
            <person name="Lawson D."/>
            <person name="Haas B."/>
            <person name="Kodira C."/>
            <person name="Tu Z.J."/>
            <person name="Loftus B."/>
            <person name="Xi Z."/>
            <person name="Megy K."/>
            <person name="Grabherr M."/>
            <person name="Ren Q."/>
            <person name="Zdobnov E.M."/>
            <person name="Lobo N.F."/>
            <person name="Campbell K.S."/>
            <person name="Brown S.E."/>
            <person name="Bonaldo M.F."/>
            <person name="Zhu J."/>
            <person name="Sinkins S.P."/>
            <person name="Hogenkamp D.G."/>
            <person name="Amedeo P."/>
            <person name="Arensburger P."/>
            <person name="Atkinson P.W."/>
            <person name="Bidwell S."/>
            <person name="Biedler J."/>
            <person name="Birney E."/>
            <person name="Bruggner R.V."/>
            <person name="Costas J."/>
            <person name="Coy M.R."/>
            <person name="Crabtree J."/>
            <person name="Crawford M."/>
            <person name="Debruyn B."/>
            <person name="Decaprio D."/>
            <person name="Eiglmeier K."/>
            <person name="Eisenstadt E."/>
            <person name="El-Dorry H."/>
            <person name="Gelbart W.M."/>
            <person name="Gomes S.L."/>
            <person name="Hammond M."/>
            <person name="Hannick L.I."/>
            <person name="Hogan J.R."/>
            <person name="Holmes M.H."/>
            <person name="Jaffe D."/>
            <person name="Johnston J.S."/>
            <person name="Kennedy R.C."/>
            <person name="Koo H."/>
            <person name="Kravitz S."/>
            <person name="Kriventseva E.V."/>
            <person name="Kulp D."/>
            <person name="Labutti K."/>
            <person name="Lee E."/>
            <person name="Li S."/>
            <person name="Lovin D.D."/>
            <person name="Mao C."/>
            <person name="Mauceli E."/>
            <person name="Menck C.F."/>
            <person name="Miller J.R."/>
            <person name="Montgomery P."/>
            <person name="Mori A."/>
            <person name="Nascimento A.L."/>
            <person name="Naveira H.F."/>
            <person name="Nusbaum C."/>
            <person name="O'leary S."/>
            <person name="Orvis J."/>
            <person name="Pertea M."/>
            <person name="Quesneville H."/>
            <person name="Reidenbach K.R."/>
            <person name="Rogers Y.H."/>
            <person name="Roth C.W."/>
            <person name="Schneider J.R."/>
            <person name="Schatz M."/>
            <person name="Shumway M."/>
            <person name="Stanke M."/>
            <person name="Stinson E.O."/>
            <person name="Tubio J.M."/>
            <person name="Vanzee J.P."/>
            <person name="Verjovski-Almeida S."/>
            <person name="Werner D."/>
            <person name="White O."/>
            <person name="Wyder S."/>
            <person name="Zeng Q."/>
            <person name="Zhao Q."/>
            <person name="Zhao Y."/>
            <person name="Hill C.A."/>
            <person name="Raikhel A.S."/>
            <person name="Soares M.B."/>
            <person name="Knudson D.L."/>
            <person name="Lee N.H."/>
            <person name="Galagan J."/>
            <person name="Salzberg S.L."/>
            <person name="Paulsen I.T."/>
            <person name="Dimopoulos G."/>
            <person name="Collins F.H."/>
            <person name="Birren B."/>
            <person name="Fraser-Liggett C.M."/>
            <person name="Severson D.W."/>
        </authorList>
    </citation>
    <scope>NUCLEOTIDE SEQUENCE [LARGE SCALE GENOMIC DNA]</scope>
    <source>
        <strain evidence="14">Liverpool</strain>
    </source>
</reference>
<comment type="similarity">
    <text evidence="2 11">Belongs to the fatty acid desaturase type 1 family.</text>
</comment>